<dbReference type="Pfam" id="PF00028">
    <property type="entry name" value="Cadherin"/>
    <property type="match status" value="1"/>
</dbReference>
<feature type="domain" description="Cadherin" evidence="7">
    <location>
        <begin position="326"/>
        <end position="424"/>
    </location>
</feature>
<dbReference type="GO" id="GO:0045296">
    <property type="term" value="F:cadherin binding"/>
    <property type="evidence" value="ECO:0007669"/>
    <property type="project" value="TreeGrafter"/>
</dbReference>
<dbReference type="GO" id="GO:0008013">
    <property type="term" value="F:beta-catenin binding"/>
    <property type="evidence" value="ECO:0007669"/>
    <property type="project" value="TreeGrafter"/>
</dbReference>
<dbReference type="PANTHER" id="PTHR24027">
    <property type="entry name" value="CADHERIN-23"/>
    <property type="match status" value="1"/>
</dbReference>
<dbReference type="PROSITE" id="PS00232">
    <property type="entry name" value="CADHERIN_1"/>
    <property type="match status" value="1"/>
</dbReference>
<name>A0A7R9E438_9NEOP</name>
<dbReference type="GO" id="GO:0031175">
    <property type="term" value="P:neuron projection development"/>
    <property type="evidence" value="ECO:0007669"/>
    <property type="project" value="TreeGrafter"/>
</dbReference>
<dbReference type="GO" id="GO:0016342">
    <property type="term" value="C:catenin complex"/>
    <property type="evidence" value="ECO:0007669"/>
    <property type="project" value="TreeGrafter"/>
</dbReference>
<dbReference type="PANTHER" id="PTHR24027:SF438">
    <property type="entry name" value="CADHERIN 23"/>
    <property type="match status" value="1"/>
</dbReference>
<dbReference type="InterPro" id="IPR015919">
    <property type="entry name" value="Cadherin-like_sf"/>
</dbReference>
<evidence type="ECO:0000256" key="1">
    <source>
        <dbReference type="ARBA" id="ARBA00004370"/>
    </source>
</evidence>
<dbReference type="InterPro" id="IPR002126">
    <property type="entry name" value="Cadherin-like_dom"/>
</dbReference>
<dbReference type="GO" id="GO:0016477">
    <property type="term" value="P:cell migration"/>
    <property type="evidence" value="ECO:0007669"/>
    <property type="project" value="TreeGrafter"/>
</dbReference>
<dbReference type="SUPFAM" id="SSF49313">
    <property type="entry name" value="Cadherin-like"/>
    <property type="match status" value="2"/>
</dbReference>
<keyword evidence="2" id="KW-0677">Repeat</keyword>
<evidence type="ECO:0000259" key="7">
    <source>
        <dbReference type="PROSITE" id="PS50268"/>
    </source>
</evidence>
<dbReference type="AlphaFoldDB" id="A0A7R9E438"/>
<dbReference type="EMBL" id="OB793085">
    <property type="protein sequence ID" value="CAD7426012.1"/>
    <property type="molecule type" value="Genomic_DNA"/>
</dbReference>
<sequence>MPRMRTRVCWQLEMVLLLVSVLSTLGSVMAIKPGLCEVDTGQSSIILDMEESRDTQLNQATSPAELPIVGDPFSEIVLELVFPKGLPLFILNGKKLQLLKPLDRDEENLSHIVFQLTCTVVATNKKRTIPVIIRVSDINDNPPVFVKTPYHTSVSEGSYQTSVLEVSRTNLERQGSYQTSILEVSRTNLERQGSYQTRVSEVSLTNLERQGSYQTSVSEGSYQTSVSEMSLTNLERQGSYQTSVLEVSRTNLERQGSYQTSVSEVSLTNLERQGSYQTSVSEVSLTNLERQGSYQTNVSEVSLTNLERQGSYQTSVLEVSLTNLERQGSYQNRVLELTPVGTTIFQGVQAEDPDAGVNGQVDYHVVPGDGVGLGLDGGVGRDRLNVADGAGFFSINLPHQGQVTVNRSLDYEKTQRYLVTIVASVSTVFPSGSDEII</sequence>
<gene>
    <name evidence="8" type="ORF">TMSB3V08_LOCUS2909</name>
</gene>
<evidence type="ECO:0000256" key="5">
    <source>
        <dbReference type="PROSITE-ProRule" id="PRU00043"/>
    </source>
</evidence>
<feature type="domain" description="Cadherin" evidence="7">
    <location>
        <begin position="89"/>
        <end position="145"/>
    </location>
</feature>
<dbReference type="GO" id="GO:0007156">
    <property type="term" value="P:homophilic cell adhesion via plasma membrane adhesion molecules"/>
    <property type="evidence" value="ECO:0007669"/>
    <property type="project" value="InterPro"/>
</dbReference>
<evidence type="ECO:0000256" key="3">
    <source>
        <dbReference type="ARBA" id="ARBA00022837"/>
    </source>
</evidence>
<evidence type="ECO:0000256" key="2">
    <source>
        <dbReference type="ARBA" id="ARBA00022737"/>
    </source>
</evidence>
<dbReference type="SMART" id="SM00112">
    <property type="entry name" value="CA"/>
    <property type="match status" value="2"/>
</dbReference>
<reference evidence="8" key="1">
    <citation type="submission" date="2020-11" db="EMBL/GenBank/DDBJ databases">
        <authorList>
            <person name="Tran Van P."/>
        </authorList>
    </citation>
    <scope>NUCLEOTIDE SEQUENCE</scope>
</reference>
<keyword evidence="6" id="KW-0732">Signal</keyword>
<evidence type="ECO:0000313" key="8">
    <source>
        <dbReference type="EMBL" id="CAD7426012.1"/>
    </source>
</evidence>
<dbReference type="CDD" id="cd11304">
    <property type="entry name" value="Cadherin_repeat"/>
    <property type="match status" value="2"/>
</dbReference>
<keyword evidence="3 5" id="KW-0106">Calcium</keyword>
<feature type="signal peptide" evidence="6">
    <location>
        <begin position="1"/>
        <end position="30"/>
    </location>
</feature>
<comment type="subcellular location">
    <subcellularLocation>
        <location evidence="1">Membrane</location>
    </subcellularLocation>
</comment>
<dbReference type="InterPro" id="IPR039808">
    <property type="entry name" value="Cadherin"/>
</dbReference>
<evidence type="ECO:0000256" key="4">
    <source>
        <dbReference type="ARBA" id="ARBA00023136"/>
    </source>
</evidence>
<dbReference type="Gene3D" id="2.60.40.60">
    <property type="entry name" value="Cadherins"/>
    <property type="match status" value="2"/>
</dbReference>
<accession>A0A7R9E438</accession>
<proteinExistence type="predicted"/>
<evidence type="ECO:0000256" key="6">
    <source>
        <dbReference type="SAM" id="SignalP"/>
    </source>
</evidence>
<dbReference type="GO" id="GO:0005509">
    <property type="term" value="F:calcium ion binding"/>
    <property type="evidence" value="ECO:0007669"/>
    <property type="project" value="UniProtKB-UniRule"/>
</dbReference>
<organism evidence="8">
    <name type="scientific">Timema monikensis</name>
    <dbReference type="NCBI Taxonomy" id="170555"/>
    <lineage>
        <taxon>Eukaryota</taxon>
        <taxon>Metazoa</taxon>
        <taxon>Ecdysozoa</taxon>
        <taxon>Arthropoda</taxon>
        <taxon>Hexapoda</taxon>
        <taxon>Insecta</taxon>
        <taxon>Pterygota</taxon>
        <taxon>Neoptera</taxon>
        <taxon>Polyneoptera</taxon>
        <taxon>Phasmatodea</taxon>
        <taxon>Timematodea</taxon>
        <taxon>Timematoidea</taxon>
        <taxon>Timematidae</taxon>
        <taxon>Timema</taxon>
    </lineage>
</organism>
<keyword evidence="4" id="KW-0472">Membrane</keyword>
<dbReference type="PROSITE" id="PS50268">
    <property type="entry name" value="CADHERIN_2"/>
    <property type="match status" value="2"/>
</dbReference>
<dbReference type="InterPro" id="IPR020894">
    <property type="entry name" value="Cadherin_CS"/>
</dbReference>
<dbReference type="PRINTS" id="PR00205">
    <property type="entry name" value="CADHERIN"/>
</dbReference>
<protein>
    <recommendedName>
        <fullName evidence="7">Cadherin domain-containing protein</fullName>
    </recommendedName>
</protein>
<feature type="chain" id="PRO_5031325981" description="Cadherin domain-containing protein" evidence="6">
    <location>
        <begin position="31"/>
        <end position="437"/>
    </location>
</feature>